<feature type="region of interest" description="Disordered" evidence="1">
    <location>
        <begin position="1"/>
        <end position="33"/>
    </location>
</feature>
<feature type="compositionally biased region" description="Low complexity" evidence="1">
    <location>
        <begin position="167"/>
        <end position="191"/>
    </location>
</feature>
<reference evidence="2 3" key="1">
    <citation type="submission" date="2014-11" db="EMBL/GenBank/DDBJ databases">
        <authorList>
            <person name="Zhu J."/>
            <person name="Qi W."/>
            <person name="Song R."/>
        </authorList>
    </citation>
    <scope>NUCLEOTIDE SEQUENCE [LARGE SCALE GENOMIC DNA]</scope>
</reference>
<dbReference type="InterPro" id="IPR011333">
    <property type="entry name" value="SKP1/BTB/POZ_sf"/>
</dbReference>
<dbReference type="Proteomes" id="UP000041254">
    <property type="component" value="Unassembled WGS sequence"/>
</dbReference>
<proteinExistence type="predicted"/>
<sequence length="366" mass="40525">MPTAEDRHGLVMPSAGQSSSSSGSPTASPAADGARSAADILRLNVSGVRYDVRRDVLRAVQGSLFMFLFSGRYDRHFLRVPDERTGEELMFLDIDHEAFQIMLEELRRYHGAGVELHCRPLPPPPHSDNPAMTFYFDLCLKPWSWEATRLLPRAHSHPSLDADKAATADTSKPTAALEPPPATTSTHTTPPDVCYSPSSRLSHRDIAEALQPFLHEWVVAKGIADNEPATASTSNGSSGSRQGSVWQGVTRSDEVVSVDVTASSSASGGNERVSVRVSTTLATIEGVGWDNRGLPTLLLNRFCRWHGPIVDVPPSRVRQMIDLCRRRRLQGCMRHSHPHPHHPHTPTHQAPRRVPRPWRRRAARRE</sequence>
<gene>
    <name evidence="2" type="ORF">Vbra_20726</name>
</gene>
<dbReference type="InParanoid" id="A0A0G4EQG0"/>
<dbReference type="VEuPathDB" id="CryptoDB:Vbra_20726"/>
<organism evidence="2 3">
    <name type="scientific">Vitrella brassicaformis (strain CCMP3155)</name>
    <dbReference type="NCBI Taxonomy" id="1169540"/>
    <lineage>
        <taxon>Eukaryota</taxon>
        <taxon>Sar</taxon>
        <taxon>Alveolata</taxon>
        <taxon>Colpodellida</taxon>
        <taxon>Vitrellaceae</taxon>
        <taxon>Vitrella</taxon>
    </lineage>
</organism>
<accession>A0A0G4EQG0</accession>
<dbReference type="AlphaFoldDB" id="A0A0G4EQG0"/>
<evidence type="ECO:0000256" key="1">
    <source>
        <dbReference type="SAM" id="MobiDB-lite"/>
    </source>
</evidence>
<protein>
    <recommendedName>
        <fullName evidence="4">Potassium channel tetramerisation-type BTB domain-containing protein</fullName>
    </recommendedName>
</protein>
<dbReference type="Gene3D" id="3.30.710.10">
    <property type="entry name" value="Potassium Channel Kv1.1, Chain A"/>
    <property type="match status" value="1"/>
</dbReference>
<evidence type="ECO:0008006" key="4">
    <source>
        <dbReference type="Google" id="ProtNLM"/>
    </source>
</evidence>
<dbReference type="PhylomeDB" id="A0A0G4EQG0"/>
<keyword evidence="3" id="KW-1185">Reference proteome</keyword>
<feature type="region of interest" description="Disordered" evidence="1">
    <location>
        <begin position="333"/>
        <end position="366"/>
    </location>
</feature>
<dbReference type="EMBL" id="CDMY01000286">
    <property type="protein sequence ID" value="CEL99674.1"/>
    <property type="molecule type" value="Genomic_DNA"/>
</dbReference>
<evidence type="ECO:0000313" key="2">
    <source>
        <dbReference type="EMBL" id="CEL99674.1"/>
    </source>
</evidence>
<evidence type="ECO:0000313" key="3">
    <source>
        <dbReference type="Proteomes" id="UP000041254"/>
    </source>
</evidence>
<dbReference type="SUPFAM" id="SSF54695">
    <property type="entry name" value="POZ domain"/>
    <property type="match status" value="1"/>
</dbReference>
<feature type="region of interest" description="Disordered" evidence="1">
    <location>
        <begin position="157"/>
        <end position="198"/>
    </location>
</feature>
<feature type="compositionally biased region" description="Low complexity" evidence="1">
    <location>
        <begin position="13"/>
        <end position="33"/>
    </location>
</feature>
<feature type="region of interest" description="Disordered" evidence="1">
    <location>
        <begin position="228"/>
        <end position="250"/>
    </location>
</feature>
<feature type="compositionally biased region" description="Low complexity" evidence="1">
    <location>
        <begin position="232"/>
        <end position="244"/>
    </location>
</feature>
<name>A0A0G4EQG0_VITBC</name>